<name>A0A291QJ85_9ACTN</name>
<evidence type="ECO:0000313" key="1">
    <source>
        <dbReference type="EMBL" id="ATL31505.1"/>
    </source>
</evidence>
<proteinExistence type="predicted"/>
<dbReference type="EMBL" id="CP022685">
    <property type="protein sequence ID" value="ATL31505.1"/>
    <property type="molecule type" value="Genomic_DNA"/>
</dbReference>
<dbReference type="GO" id="GO:0016491">
    <property type="term" value="F:oxidoreductase activity"/>
    <property type="evidence" value="ECO:0007669"/>
    <property type="project" value="InterPro"/>
</dbReference>
<sequence length="370" mass="40818">MAFQRVRGMRIRRAFDLQVQVVGESTLLLSPREGVIYRGRALKNSVLNLLLTELGCWTDIDQAVRRLVELDGGAPESARARVNQLIESRLLVSDEDSTQRDVFAGAESWGHYGWAEAFAYHAAADAVRRVDYTTQDGQRHDVAAMRKYVAESPAPPVYMPSASEEVFPLGPPRTELGAYTAELLADGSPSARAGRALSGEELSTLLWYGFGRTGTKKLPVTGEHLLKTSPSGGSRHPTEAYLVVLNSPDVPLGIHHYSVRDHALEFITGDVERAWVDRNVIGKPEWTACAPTAVLILTSRVELNMYRYRENYSYRPVHHDVGHLVETTSLVARAIGCRTFSGYSVDERAVASKLGNARLLNPAMAFILLS</sequence>
<dbReference type="CDD" id="cd02142">
    <property type="entry name" value="McbC_SagB-like_oxidoreductase"/>
    <property type="match status" value="1"/>
</dbReference>
<dbReference type="PANTHER" id="PTHR43745">
    <property type="entry name" value="NITROREDUCTASE MJ1384-RELATED"/>
    <property type="match status" value="1"/>
</dbReference>
<dbReference type="Gene3D" id="3.40.109.10">
    <property type="entry name" value="NADH Oxidase"/>
    <property type="match status" value="1"/>
</dbReference>
<organism evidence="1 2">
    <name type="scientific">Streptomyces formicae</name>
    <dbReference type="NCBI Taxonomy" id="1616117"/>
    <lineage>
        <taxon>Bacteria</taxon>
        <taxon>Bacillati</taxon>
        <taxon>Actinomycetota</taxon>
        <taxon>Actinomycetes</taxon>
        <taxon>Kitasatosporales</taxon>
        <taxon>Streptomycetaceae</taxon>
        <taxon>Streptomyces</taxon>
    </lineage>
</organism>
<gene>
    <name evidence="1" type="ORF">KY5_6487</name>
</gene>
<keyword evidence="2" id="KW-1185">Reference proteome</keyword>
<reference evidence="1 2" key="1">
    <citation type="submission" date="2017-08" db="EMBL/GenBank/DDBJ databases">
        <title>Complete Genome Sequence of Streptomyces formicae KY5, the formicamycin producer.</title>
        <authorList>
            <person name="Holmes N.A."/>
            <person name="Devine R."/>
            <person name="Qin Z."/>
            <person name="Seipke R.F."/>
            <person name="Wilkinson B."/>
            <person name="Hutchings M.I."/>
        </authorList>
    </citation>
    <scope>NUCLEOTIDE SEQUENCE [LARGE SCALE GENOMIC DNA]</scope>
    <source>
        <strain evidence="1 2">KY5</strain>
    </source>
</reference>
<evidence type="ECO:0000313" key="2">
    <source>
        <dbReference type="Proteomes" id="UP000221011"/>
    </source>
</evidence>
<dbReference type="PANTHER" id="PTHR43745:SF2">
    <property type="entry name" value="NITROREDUCTASE MJ1384-RELATED"/>
    <property type="match status" value="1"/>
</dbReference>
<dbReference type="KEGG" id="sfk:KY5_6487"/>
<dbReference type="InterPro" id="IPR052544">
    <property type="entry name" value="Bacteriocin_Proc_Enz"/>
</dbReference>
<dbReference type="InterPro" id="IPR000415">
    <property type="entry name" value="Nitroreductase-like"/>
</dbReference>
<dbReference type="AlphaFoldDB" id="A0A291QJ85"/>
<accession>A0A291QJ85</accession>
<dbReference type="Proteomes" id="UP000221011">
    <property type="component" value="Chromosome"/>
</dbReference>
<protein>
    <submittedName>
        <fullName evidence="1">NADH oxidase</fullName>
    </submittedName>
</protein>